<reference evidence="1" key="1">
    <citation type="submission" date="2025-08" db="UniProtKB">
        <authorList>
            <consortium name="Ensembl"/>
        </authorList>
    </citation>
    <scope>IDENTIFICATION</scope>
</reference>
<evidence type="ECO:0000313" key="2">
    <source>
        <dbReference type="Proteomes" id="UP000472273"/>
    </source>
</evidence>
<dbReference type="AlphaFoldDB" id="A0A670ZDZ8"/>
<dbReference type="InterPro" id="IPR050473">
    <property type="entry name" value="A2M/Complement_sys"/>
</dbReference>
<sequence>MWWSCTETQNYWKKIKTWLEEITKEQSEYKPESFLLGIFDKEISKKGTVLTILSFSFYSRHYLIIFPAFIHHPSMEKFCIFLDSFSKSIHVSVTLEMKLQNHTLLDKDANIPGTFECTSFQLSSPAHPRITTFENRKKVLVKNAHERTLIELDKPFYKPGEEEITPFLFYEI</sequence>
<reference evidence="1" key="2">
    <citation type="submission" date="2025-09" db="UniProtKB">
        <authorList>
            <consortium name="Ensembl"/>
        </authorList>
    </citation>
    <scope>IDENTIFICATION</scope>
</reference>
<protein>
    <submittedName>
        <fullName evidence="1">Uncharacterized protein</fullName>
    </submittedName>
</protein>
<accession>A0A670ZDZ8</accession>
<evidence type="ECO:0000313" key="1">
    <source>
        <dbReference type="Ensembl" id="ENSPTXP00000021569.1"/>
    </source>
</evidence>
<keyword evidence="2" id="KW-1185">Reference proteome</keyword>
<dbReference type="Ensembl" id="ENSPTXT00000022229.1">
    <property type="protein sequence ID" value="ENSPTXP00000021569.1"/>
    <property type="gene ID" value="ENSPTXG00000014931.1"/>
</dbReference>
<name>A0A670ZDZ8_PSETE</name>
<dbReference type="PANTHER" id="PTHR11412">
    <property type="entry name" value="MACROGLOBULIN / COMPLEMENT"/>
    <property type="match status" value="1"/>
</dbReference>
<dbReference type="PANTHER" id="PTHR11412:SF185">
    <property type="entry name" value="ALPHA-2-MACROGLOBULIN-LIKE PROTEIN 1"/>
    <property type="match status" value="1"/>
</dbReference>
<proteinExistence type="predicted"/>
<dbReference type="GeneTree" id="ENSGT00940000163990"/>
<organism evidence="1 2">
    <name type="scientific">Pseudonaja textilis</name>
    <name type="common">Eastern brown snake</name>
    <dbReference type="NCBI Taxonomy" id="8673"/>
    <lineage>
        <taxon>Eukaryota</taxon>
        <taxon>Metazoa</taxon>
        <taxon>Chordata</taxon>
        <taxon>Craniata</taxon>
        <taxon>Vertebrata</taxon>
        <taxon>Euteleostomi</taxon>
        <taxon>Lepidosauria</taxon>
        <taxon>Squamata</taxon>
        <taxon>Bifurcata</taxon>
        <taxon>Unidentata</taxon>
        <taxon>Episquamata</taxon>
        <taxon>Toxicofera</taxon>
        <taxon>Serpentes</taxon>
        <taxon>Colubroidea</taxon>
        <taxon>Elapidae</taxon>
        <taxon>Hydrophiinae</taxon>
        <taxon>Pseudonaja</taxon>
    </lineage>
</organism>
<dbReference type="Proteomes" id="UP000472273">
    <property type="component" value="Unplaced"/>
</dbReference>